<dbReference type="RefSeq" id="WP_116855570.1">
    <property type="nucleotide sequence ID" value="NZ_QTJV01000009.1"/>
</dbReference>
<dbReference type="AlphaFoldDB" id="A0A3E1NWR4"/>
<dbReference type="Proteomes" id="UP000261174">
    <property type="component" value="Unassembled WGS sequence"/>
</dbReference>
<accession>A0A3E1NWR4</accession>
<organism evidence="1 2">
    <name type="scientific">Chitinophaga silvisoli</name>
    <dbReference type="NCBI Taxonomy" id="2291814"/>
    <lineage>
        <taxon>Bacteria</taxon>
        <taxon>Pseudomonadati</taxon>
        <taxon>Bacteroidota</taxon>
        <taxon>Chitinophagia</taxon>
        <taxon>Chitinophagales</taxon>
        <taxon>Chitinophagaceae</taxon>
        <taxon>Chitinophaga</taxon>
    </lineage>
</organism>
<dbReference type="EMBL" id="QTJV01000009">
    <property type="protein sequence ID" value="RFM32377.1"/>
    <property type="molecule type" value="Genomic_DNA"/>
</dbReference>
<sequence>MSFKTLPLRRALETDLLDALATDYDLFDEYLDTLQIRIYEGDTELNEFLDLHDLYAEQNIAGIIVNGNLVVNAPIIDFELDTYSCFLLVSGSLTCTRLAAGCAEILVSGHVNVADVMVAYYNHGNIRIEGDLNAELLIIDDHGASIKGNINAATFCRGWQIPAADYTNWKSILLPEIAAQLLDEDNYLFAGDVRFLKLLQEGRPVFKPSLQHISAGNNPAPQVVGFDTIKPLVQHLPARYEDYPMALAEKMPERDELKFLFYNGTTVLEELDLDDPAYFGIVVAGDLIVKGNILNENTDGACSLIVLGNLKAKNVIVGGQLIYVTGYVAVQELLMGIYNHGEFTGRSYVWAPVVIADDYRFQFEDFARVKVLDFNDDDDKEIIKEKLIDELFDREDWFLYYTTVKEGIPLLKPIVQRTTINVEDFTKLLAVPLFGPDQTRVTINEDGWHIALNRGGETDEDGEQVPGSITAIHTDDEKNFFYYITADNTVGALIEDENERWVPAPAEMQEEVLKVFTIAEGYVTRKLTWNNKLVKTIDKDKLWKLIWMFRNTPDETIFQGMAITVFNRVLYAAEYPYAYIFSKYPDESQHRGLADSPYWLTGAALLDGLILVGLAQEITRSVPLSQRADELNDVLNYYWGVNIQLHERFINDPIDKSFMCGLNGMLHELEGALLRLDVGVGSFIIAGMHLKDLDILNELMHPFGVFPKFFTDADEEEEAELKKIAEELKKAEIPVLHAARVHQSKLWDYVYNERGDVKYWQEWIDDLKYQIELKGGTAALFRGEEDAPSMDPELDHWLTWCEKYEAISEECNIILD</sequence>
<dbReference type="OrthoDB" id="2044786at2"/>
<evidence type="ECO:0000313" key="1">
    <source>
        <dbReference type="EMBL" id="RFM32377.1"/>
    </source>
</evidence>
<gene>
    <name evidence="1" type="ORF">DXN04_22065</name>
</gene>
<keyword evidence="2" id="KW-1185">Reference proteome</keyword>
<proteinExistence type="predicted"/>
<comment type="caution">
    <text evidence="1">The sequence shown here is derived from an EMBL/GenBank/DDBJ whole genome shotgun (WGS) entry which is preliminary data.</text>
</comment>
<name>A0A3E1NWR4_9BACT</name>
<protein>
    <submittedName>
        <fullName evidence="1">Uncharacterized protein</fullName>
    </submittedName>
</protein>
<evidence type="ECO:0000313" key="2">
    <source>
        <dbReference type="Proteomes" id="UP000261174"/>
    </source>
</evidence>
<reference evidence="1 2" key="1">
    <citation type="submission" date="2018-08" db="EMBL/GenBank/DDBJ databases">
        <title>Chitinophaga sp. K20C18050901, a novel bacterium isolated from forest soil.</title>
        <authorList>
            <person name="Wang C."/>
        </authorList>
    </citation>
    <scope>NUCLEOTIDE SEQUENCE [LARGE SCALE GENOMIC DNA]</scope>
    <source>
        <strain evidence="1 2">K20C18050901</strain>
    </source>
</reference>